<dbReference type="PANTHER" id="PTHR45266:SF3">
    <property type="entry name" value="OXALOACETATE DECARBOXYLASE ALPHA CHAIN"/>
    <property type="match status" value="1"/>
</dbReference>
<dbReference type="InterPro" id="IPR050709">
    <property type="entry name" value="Biotin_Carboxyl_Carrier/Decarb"/>
</dbReference>
<comment type="caution">
    <text evidence="3">The sequence shown here is derived from an EMBL/GenBank/DDBJ whole genome shotgun (WGS) entry which is preliminary data.</text>
</comment>
<keyword evidence="1" id="KW-0092">Biotin</keyword>
<reference evidence="3 4" key="1">
    <citation type="journal article" date="2021" name="Int. J. Syst. Evol. Microbiol.">
        <title>Reticulibacter mediterranei gen. nov., sp. nov., within the new family Reticulibacteraceae fam. nov., and Ktedonospora formicarum gen. nov., sp. nov., Ktedonobacter robiniae sp. nov., Dictyobacter formicarum sp. nov. and Dictyobacter arantiisoli sp. nov., belonging to the class Ktedonobacteria.</title>
        <authorList>
            <person name="Yabe S."/>
            <person name="Zheng Y."/>
            <person name="Wang C.M."/>
            <person name="Sakai Y."/>
            <person name="Abe K."/>
            <person name="Yokota A."/>
            <person name="Donadio S."/>
            <person name="Cavaletti L."/>
            <person name="Monciardini P."/>
        </authorList>
    </citation>
    <scope>NUCLEOTIDE SEQUENCE [LARGE SCALE GENOMIC DNA]</scope>
    <source>
        <strain evidence="3 4">SOSP1-30</strain>
    </source>
</reference>
<dbReference type="Proteomes" id="UP000654345">
    <property type="component" value="Unassembled WGS sequence"/>
</dbReference>
<evidence type="ECO:0000313" key="4">
    <source>
        <dbReference type="Proteomes" id="UP000654345"/>
    </source>
</evidence>
<proteinExistence type="predicted"/>
<evidence type="ECO:0000259" key="2">
    <source>
        <dbReference type="PROSITE" id="PS50968"/>
    </source>
</evidence>
<dbReference type="PROSITE" id="PS50968">
    <property type="entry name" value="BIOTINYL_LIPOYL"/>
    <property type="match status" value="1"/>
</dbReference>
<name>A0ABQ3UHS4_9CHLR</name>
<dbReference type="InterPro" id="IPR011053">
    <property type="entry name" value="Single_hybrid_motif"/>
</dbReference>
<dbReference type="RefSeq" id="WP_201369179.1">
    <property type="nucleotide sequence ID" value="NZ_BNJG01000001.1"/>
</dbReference>
<dbReference type="EMBL" id="BNJG01000001">
    <property type="protein sequence ID" value="GHO52253.1"/>
    <property type="molecule type" value="Genomic_DNA"/>
</dbReference>
<organism evidence="3 4">
    <name type="scientific">Ktedonobacter robiniae</name>
    <dbReference type="NCBI Taxonomy" id="2778365"/>
    <lineage>
        <taxon>Bacteria</taxon>
        <taxon>Bacillati</taxon>
        <taxon>Chloroflexota</taxon>
        <taxon>Ktedonobacteria</taxon>
        <taxon>Ktedonobacterales</taxon>
        <taxon>Ktedonobacteraceae</taxon>
        <taxon>Ktedonobacter</taxon>
    </lineage>
</organism>
<sequence>MDGSRRASSQLERLPEEVQQETEQMSIEHLTHLVKVLDKSDVSEIEVKHSGTGTRLVLRKARAGENAAISVSEPVVEVADSSVSAPSQHTVTAPLVGIFHTWAKPKGKALVAAGDKVKVGQLVGSIQSLNVLYEIEASAAGRVLELLVEDGQPVEYGQALMTLETAEEA</sequence>
<evidence type="ECO:0000313" key="3">
    <source>
        <dbReference type="EMBL" id="GHO52253.1"/>
    </source>
</evidence>
<dbReference type="SUPFAM" id="SSF51230">
    <property type="entry name" value="Single hybrid motif"/>
    <property type="match status" value="1"/>
</dbReference>
<dbReference type="Gene3D" id="2.40.50.100">
    <property type="match status" value="1"/>
</dbReference>
<dbReference type="Pfam" id="PF00364">
    <property type="entry name" value="Biotin_lipoyl"/>
    <property type="match status" value="1"/>
</dbReference>
<evidence type="ECO:0000256" key="1">
    <source>
        <dbReference type="ARBA" id="ARBA00023267"/>
    </source>
</evidence>
<gene>
    <name evidence="3" type="ORF">KSB_07280</name>
</gene>
<dbReference type="InterPro" id="IPR000089">
    <property type="entry name" value="Biotin_lipoyl"/>
</dbReference>
<protein>
    <submittedName>
        <fullName evidence="3">Acetyl-CoA carboxylase, biotin carboxyl carrier protein</fullName>
    </submittedName>
</protein>
<feature type="domain" description="Lipoyl-binding" evidence="2">
    <location>
        <begin position="88"/>
        <end position="164"/>
    </location>
</feature>
<dbReference type="PANTHER" id="PTHR45266">
    <property type="entry name" value="OXALOACETATE DECARBOXYLASE ALPHA CHAIN"/>
    <property type="match status" value="1"/>
</dbReference>
<dbReference type="CDD" id="cd06850">
    <property type="entry name" value="biotinyl_domain"/>
    <property type="match status" value="1"/>
</dbReference>
<keyword evidence="4" id="KW-1185">Reference proteome</keyword>
<accession>A0ABQ3UHS4</accession>